<evidence type="ECO:0000256" key="4">
    <source>
        <dbReference type="ARBA" id="ARBA00022485"/>
    </source>
</evidence>
<reference evidence="12 13" key="1">
    <citation type="submission" date="2019-07" db="EMBL/GenBank/DDBJ databases">
        <title>Whole genome shotgun sequence of Halomonas halophila NBRC 102604.</title>
        <authorList>
            <person name="Hosoyama A."/>
            <person name="Uohara A."/>
            <person name="Ohji S."/>
            <person name="Ichikawa N."/>
        </authorList>
    </citation>
    <scope>NUCLEOTIDE SEQUENCE [LARGE SCALE GENOMIC DNA]</scope>
    <source>
        <strain evidence="12 13">NBRC 102604</strain>
    </source>
</reference>
<dbReference type="InterPro" id="IPR006656">
    <property type="entry name" value="Mopterin_OxRdtase"/>
</dbReference>
<dbReference type="PANTHER" id="PTHR43105:SF4">
    <property type="entry name" value="PROTEIN YDEP"/>
    <property type="match status" value="1"/>
</dbReference>
<dbReference type="InterPro" id="IPR041953">
    <property type="entry name" value="YdeP_MopB"/>
</dbReference>
<dbReference type="Gene3D" id="3.40.228.10">
    <property type="entry name" value="Dimethylsulfoxide Reductase, domain 2"/>
    <property type="match status" value="1"/>
</dbReference>
<keyword evidence="9" id="KW-0411">Iron-sulfur</keyword>
<evidence type="ECO:0000256" key="1">
    <source>
        <dbReference type="ARBA" id="ARBA00001942"/>
    </source>
</evidence>
<evidence type="ECO:0000259" key="11">
    <source>
        <dbReference type="Pfam" id="PF00384"/>
    </source>
</evidence>
<keyword evidence="4" id="KW-0004">4Fe-4S</keyword>
<dbReference type="Pfam" id="PF00384">
    <property type="entry name" value="Molybdopterin"/>
    <property type="match status" value="1"/>
</dbReference>
<keyword evidence="8" id="KW-0408">Iron</keyword>
<gene>
    <name evidence="12" type="ORF">HHA04nite_27020</name>
</gene>
<protein>
    <submittedName>
        <fullName evidence="12">Oxidoreductase alpha (Molybdopterin) subunit</fullName>
    </submittedName>
</protein>
<evidence type="ECO:0000313" key="13">
    <source>
        <dbReference type="Proteomes" id="UP000321121"/>
    </source>
</evidence>
<keyword evidence="6" id="KW-0479">Metal-binding</keyword>
<evidence type="ECO:0000256" key="8">
    <source>
        <dbReference type="ARBA" id="ARBA00023004"/>
    </source>
</evidence>
<evidence type="ECO:0000256" key="9">
    <source>
        <dbReference type="ARBA" id="ARBA00023014"/>
    </source>
</evidence>
<dbReference type="SUPFAM" id="SSF50692">
    <property type="entry name" value="ADC-like"/>
    <property type="match status" value="1"/>
</dbReference>
<dbReference type="Gene3D" id="3.40.50.740">
    <property type="match status" value="1"/>
</dbReference>
<feature type="domain" description="Molybdopterin oxidoreductase" evidence="11">
    <location>
        <begin position="122"/>
        <end position="503"/>
    </location>
</feature>
<sequence length="786" mass="86925">MLGSSLVGKEETMSQDDPIREYSGAAGGWGALKSVTRSWLGSDNAVKNIRAMLKTNQDHGFDCPGCAWGEAPENGLVKFCENGAKAVNWESTGRTVGPAFFAEHRVSDLLRQSDYWLEYQGRLSHPMRYDADSDRYVEIPWEEAFALIAQHLNRLESPHQAEFYTSGRASNEAAYLYQLFVRAFGTNNFPDCSNMCHEASGIGMTDSLGVGKGTVVFDDLEHADAIFVIGQNPGTNHPRMLEPLREAVQRGAQVICINPLKERGLERFQHPQKPLEMLGNGAEPTSTAYFRPALGGDMALMRGIAKYLLGWEREALAAGEPPVFDHAFLEEHTDGLNDYLAAVDATPWTHIRAQSGLSLDDIERAARMYRRAERVVMCWAMGITQHRHSVATVQEIVNLQLLRGNVGKPGAGLSPVRGHSNVQGDRTMGIDEKPPAALLDALKERFRFEVPRDHGHNTVQAIQAMEEGRSKVFLGLGGNFAQATPDTERTHAALRHCELTVHIATKLNRSHLVTGREALILPCLGRTEIDMQAEGPQGVTVEDTFSMVHISHGQLTPRSAHLRSEPAIIAGIARATLGDHPVDWVSLIADYGRIRELIADTIPGFEDFHARLDQPGGFHLGNPAAERVWHTDSGKARFRSHALPEALVNAGVLARGETPDLILQTLRSHDQYNTTLYGLDDRYRGVFGLREVVFASETEIRRLGFAPGDRVDLVSLWDDGRERRVSDFQLVAYDMPDGQAAAYYPETNPLVPLDSYGEQTFTPTSKFIAIRLERTAPSQRLDAETA</sequence>
<dbReference type="Proteomes" id="UP000321121">
    <property type="component" value="Unassembled WGS sequence"/>
</dbReference>
<dbReference type="EMBL" id="BJUS01000037">
    <property type="protein sequence ID" value="GEK74158.1"/>
    <property type="molecule type" value="Genomic_DNA"/>
</dbReference>
<dbReference type="CDD" id="cd02767">
    <property type="entry name" value="MopB_ydeP"/>
    <property type="match status" value="1"/>
</dbReference>
<evidence type="ECO:0000256" key="3">
    <source>
        <dbReference type="ARBA" id="ARBA00010312"/>
    </source>
</evidence>
<proteinExistence type="inferred from homology"/>
<comment type="similarity">
    <text evidence="3">Belongs to the prokaryotic molybdopterin-containing oxidoreductase family.</text>
</comment>
<comment type="cofactor">
    <cofactor evidence="1">
        <name>Mo-bis(molybdopterin guanine dinucleotide)</name>
        <dbReference type="ChEBI" id="CHEBI:60539"/>
    </cofactor>
</comment>
<keyword evidence="13" id="KW-1185">Reference proteome</keyword>
<comment type="caution">
    <text evidence="12">The sequence shown here is derived from an EMBL/GenBank/DDBJ whole genome shotgun (WGS) entry which is preliminary data.</text>
</comment>
<dbReference type="NCBIfam" id="TIGR01701">
    <property type="entry name" value="Fdhalpha-like"/>
    <property type="match status" value="1"/>
</dbReference>
<comment type="cofactor">
    <cofactor evidence="2">
        <name>[4Fe-4S] cluster</name>
        <dbReference type="ChEBI" id="CHEBI:49883"/>
    </cofactor>
</comment>
<evidence type="ECO:0000256" key="5">
    <source>
        <dbReference type="ARBA" id="ARBA00022505"/>
    </source>
</evidence>
<evidence type="ECO:0000256" key="2">
    <source>
        <dbReference type="ARBA" id="ARBA00001966"/>
    </source>
</evidence>
<dbReference type="SUPFAM" id="SSF53706">
    <property type="entry name" value="Formate dehydrogenase/DMSO reductase, domains 1-3"/>
    <property type="match status" value="1"/>
</dbReference>
<dbReference type="InterPro" id="IPR037951">
    <property type="entry name" value="MopB_CT_YdeP"/>
</dbReference>
<dbReference type="CDD" id="cd02787">
    <property type="entry name" value="MopB_CT_ydeP"/>
    <property type="match status" value="1"/>
</dbReference>
<evidence type="ECO:0000313" key="12">
    <source>
        <dbReference type="EMBL" id="GEK74158.1"/>
    </source>
</evidence>
<keyword evidence="7" id="KW-0560">Oxidoreductase</keyword>
<evidence type="ECO:0000256" key="10">
    <source>
        <dbReference type="SAM" id="MobiDB-lite"/>
    </source>
</evidence>
<dbReference type="PIRSF" id="PIRSF000144">
    <property type="entry name" value="CbbBc"/>
    <property type="match status" value="1"/>
</dbReference>
<keyword evidence="5" id="KW-0500">Molybdenum</keyword>
<evidence type="ECO:0000256" key="7">
    <source>
        <dbReference type="ARBA" id="ARBA00023002"/>
    </source>
</evidence>
<accession>A0ABQ0U8V4</accession>
<dbReference type="InterPro" id="IPR010046">
    <property type="entry name" value="Mopterin_OxRdtse_a_bac"/>
</dbReference>
<dbReference type="InterPro" id="IPR050123">
    <property type="entry name" value="Prok_molybdopt-oxidoreductase"/>
</dbReference>
<organism evidence="12 13">
    <name type="scientific">Halomonas halophila</name>
    <dbReference type="NCBI Taxonomy" id="29573"/>
    <lineage>
        <taxon>Bacteria</taxon>
        <taxon>Pseudomonadati</taxon>
        <taxon>Pseudomonadota</taxon>
        <taxon>Gammaproteobacteria</taxon>
        <taxon>Oceanospirillales</taxon>
        <taxon>Halomonadaceae</taxon>
        <taxon>Halomonas</taxon>
    </lineage>
</organism>
<evidence type="ECO:0000256" key="6">
    <source>
        <dbReference type="ARBA" id="ARBA00022723"/>
    </source>
</evidence>
<dbReference type="PANTHER" id="PTHR43105">
    <property type="entry name" value="RESPIRATORY NITRATE REDUCTASE"/>
    <property type="match status" value="1"/>
</dbReference>
<name>A0ABQ0U8V4_9GAMM</name>
<feature type="region of interest" description="Disordered" evidence="10">
    <location>
        <begin position="410"/>
        <end position="430"/>
    </location>
</feature>
<dbReference type="InterPro" id="IPR009010">
    <property type="entry name" value="Asp_de-COase-like_dom_sf"/>
</dbReference>